<dbReference type="Proteomes" id="UP001219355">
    <property type="component" value="Chromosome 2"/>
</dbReference>
<keyword evidence="4" id="KW-1185">Reference proteome</keyword>
<dbReference type="PROSITE" id="PS50006">
    <property type="entry name" value="FHA_DOMAIN"/>
    <property type="match status" value="1"/>
</dbReference>
<feature type="region of interest" description="Disordered" evidence="1">
    <location>
        <begin position="20"/>
        <end position="84"/>
    </location>
</feature>
<evidence type="ECO:0000259" key="2">
    <source>
        <dbReference type="PROSITE" id="PS50006"/>
    </source>
</evidence>
<feature type="region of interest" description="Disordered" evidence="1">
    <location>
        <begin position="348"/>
        <end position="380"/>
    </location>
</feature>
<dbReference type="CDD" id="cd22699">
    <property type="entry name" value="FHA_PLM2-like"/>
    <property type="match status" value="1"/>
</dbReference>
<evidence type="ECO:0000256" key="1">
    <source>
        <dbReference type="SAM" id="MobiDB-lite"/>
    </source>
</evidence>
<sequence length="494" mass="54234">MESSPPRVNTQLSSVVGVKRSASLLPPFDPSSSPPLPRPMKRLAREDDNGISTYPTPMPTSSTAILTSSPPRARRGLKRTHSMASERAPLSAVPCIMLSESGDPTTMGRSSVSCNYQLSANRLVSRVHVKATYRAAANPFERDRIEILCTGWNGIKLHCQGKTYELTKGKTFTSDIRDADVMIDVQDSRVLLQWPRQQRKNSTSLHSDQTWEDSSPTKDLDIGPRRSTPASPLQRKQRLASPISPSPAVQALGASIAPLTPSQPSSNKVIVYEDEPSPIGRRNSTANSMSQRTQLASQPLSHSQQNSLSSSLSKSEELSEHDEENDPIILSFGPFGANLLPRMASFHASESPIRPSPEKPKSPGHIQPPPSPKKNSESESITEAIQNHIVNQLAFSRLASTPLSTIIKNLPTELIGKLSSERCRMPTGEVMSIIEDTQCIGKVSREGKDAAGKPLESEYYYVPDMDQDEKRREAVVNDLRKPGLRNCRKQHKVG</sequence>
<feature type="compositionally biased region" description="Low complexity" evidence="1">
    <location>
        <begin position="52"/>
        <end position="63"/>
    </location>
</feature>
<reference evidence="3" key="1">
    <citation type="submission" date="2023-03" db="EMBL/GenBank/DDBJ databases">
        <title>Emydomyces testavorans Genome Sequence.</title>
        <authorList>
            <person name="Hoyer L."/>
        </authorList>
    </citation>
    <scope>NUCLEOTIDE SEQUENCE</scope>
    <source>
        <strain evidence="3">16-2883</strain>
    </source>
</reference>
<feature type="compositionally biased region" description="Basic residues" evidence="1">
    <location>
        <begin position="72"/>
        <end position="81"/>
    </location>
</feature>
<feature type="compositionally biased region" description="Low complexity" evidence="1">
    <location>
        <begin position="297"/>
        <end position="313"/>
    </location>
</feature>
<feature type="region of interest" description="Disordered" evidence="1">
    <location>
        <begin position="275"/>
        <end position="330"/>
    </location>
</feature>
<feature type="compositionally biased region" description="Polar residues" evidence="1">
    <location>
        <begin position="200"/>
        <end position="214"/>
    </location>
</feature>
<accession>A0AAF0DG29</accession>
<protein>
    <submittedName>
        <fullName evidence="3">Target of SBF</fullName>
    </submittedName>
</protein>
<evidence type="ECO:0000313" key="3">
    <source>
        <dbReference type="EMBL" id="WEW57140.1"/>
    </source>
</evidence>
<feature type="compositionally biased region" description="Basic and acidic residues" evidence="1">
    <location>
        <begin position="215"/>
        <end position="224"/>
    </location>
</feature>
<organism evidence="3 4">
    <name type="scientific">Emydomyces testavorans</name>
    <dbReference type="NCBI Taxonomy" id="2070801"/>
    <lineage>
        <taxon>Eukaryota</taxon>
        <taxon>Fungi</taxon>
        <taxon>Dikarya</taxon>
        <taxon>Ascomycota</taxon>
        <taxon>Pezizomycotina</taxon>
        <taxon>Eurotiomycetes</taxon>
        <taxon>Eurotiomycetidae</taxon>
        <taxon>Onygenales</taxon>
        <taxon>Nannizziopsiaceae</taxon>
        <taxon>Emydomyces</taxon>
    </lineage>
</organism>
<proteinExistence type="predicted"/>
<gene>
    <name evidence="3" type="primary">TOS4</name>
    <name evidence="3" type="ORF">PRK78_002601</name>
</gene>
<evidence type="ECO:0000313" key="4">
    <source>
        <dbReference type="Proteomes" id="UP001219355"/>
    </source>
</evidence>
<name>A0AAF0DG29_9EURO</name>
<feature type="domain" description="FHA" evidence="2">
    <location>
        <begin position="105"/>
        <end position="158"/>
    </location>
</feature>
<feature type="region of interest" description="Disordered" evidence="1">
    <location>
        <begin position="197"/>
        <end position="245"/>
    </location>
</feature>
<feature type="compositionally biased region" description="Pro residues" evidence="1">
    <location>
        <begin position="27"/>
        <end position="38"/>
    </location>
</feature>
<feature type="compositionally biased region" description="Polar residues" evidence="1">
    <location>
        <begin position="282"/>
        <end position="296"/>
    </location>
</feature>
<dbReference type="EMBL" id="CP120628">
    <property type="protein sequence ID" value="WEW57140.1"/>
    <property type="molecule type" value="Genomic_DNA"/>
</dbReference>
<dbReference type="InterPro" id="IPR000253">
    <property type="entry name" value="FHA_dom"/>
</dbReference>
<dbReference type="AlphaFoldDB" id="A0AAF0DG29"/>